<protein>
    <submittedName>
        <fullName evidence="2">Uncharacterized protein</fullName>
    </submittedName>
</protein>
<dbReference type="AlphaFoldDB" id="A0A1B1ANW9"/>
<dbReference type="STRING" id="68214.AVL59_00280"/>
<evidence type="ECO:0000313" key="3">
    <source>
        <dbReference type="Proteomes" id="UP000092659"/>
    </source>
</evidence>
<proteinExistence type="predicted"/>
<accession>A0A1B1ANW9</accession>
<evidence type="ECO:0000313" key="2">
    <source>
        <dbReference type="EMBL" id="ANP48210.1"/>
    </source>
</evidence>
<gene>
    <name evidence="2" type="ORF">AVL59_00280</name>
</gene>
<feature type="region of interest" description="Disordered" evidence="1">
    <location>
        <begin position="37"/>
        <end position="59"/>
    </location>
</feature>
<sequence>MAAYLSRSAGGALAAGETDLVRSFRNRLRQKLTDRRLRGVAASRRQQVAPGFTGSRSMR</sequence>
<organism evidence="2 3">
    <name type="scientific">Streptomyces griseochromogenes</name>
    <dbReference type="NCBI Taxonomy" id="68214"/>
    <lineage>
        <taxon>Bacteria</taxon>
        <taxon>Bacillati</taxon>
        <taxon>Actinomycetota</taxon>
        <taxon>Actinomycetes</taxon>
        <taxon>Kitasatosporales</taxon>
        <taxon>Streptomycetaceae</taxon>
        <taxon>Streptomyces</taxon>
    </lineage>
</organism>
<dbReference type="KEGG" id="sgs:AVL59_00280"/>
<evidence type="ECO:0000256" key="1">
    <source>
        <dbReference type="SAM" id="MobiDB-lite"/>
    </source>
</evidence>
<reference evidence="2 3" key="1">
    <citation type="submission" date="2016-06" db="EMBL/GenBank/DDBJ databases">
        <title>Complete genome sequence of Streptomyces griseochromogenes ATCC 14511, the Blasticidin S producer.</title>
        <authorList>
            <person name="Wu L."/>
        </authorList>
    </citation>
    <scope>NUCLEOTIDE SEQUENCE [LARGE SCALE GENOMIC DNA]</scope>
    <source>
        <strain evidence="2 3">ATCC 14511</strain>
    </source>
</reference>
<dbReference type="Proteomes" id="UP000092659">
    <property type="component" value="Chromosome"/>
</dbReference>
<name>A0A1B1ANW9_9ACTN</name>
<dbReference type="EMBL" id="CP016279">
    <property type="protein sequence ID" value="ANP48210.1"/>
    <property type="molecule type" value="Genomic_DNA"/>
</dbReference>